<dbReference type="OrthoDB" id="1109208at2"/>
<evidence type="ECO:0000256" key="7">
    <source>
        <dbReference type="ARBA" id="ARBA00023136"/>
    </source>
</evidence>
<dbReference type="InterPro" id="IPR037066">
    <property type="entry name" value="Plug_dom_sf"/>
</dbReference>
<dbReference type="SUPFAM" id="SSF49464">
    <property type="entry name" value="Carboxypeptidase regulatory domain-like"/>
    <property type="match status" value="1"/>
</dbReference>
<dbReference type="PROSITE" id="PS52016">
    <property type="entry name" value="TONB_DEPENDENT_REC_3"/>
    <property type="match status" value="1"/>
</dbReference>
<reference evidence="14 15" key="1">
    <citation type="submission" date="2019-02" db="EMBL/GenBank/DDBJ databases">
        <title>Genomic Encyclopedia of Type Strains, Phase IV (KMG-IV): sequencing the most valuable type-strain genomes for metagenomic binning, comparative biology and taxonomic classification.</title>
        <authorList>
            <person name="Goeker M."/>
        </authorList>
    </citation>
    <scope>NUCLEOTIDE SEQUENCE [LARGE SCALE GENOMIC DNA]</scope>
    <source>
        <strain evidence="14 15">DSM 18116</strain>
    </source>
</reference>
<evidence type="ECO:0000259" key="12">
    <source>
        <dbReference type="Pfam" id="PF00593"/>
    </source>
</evidence>
<dbReference type="RefSeq" id="WP_130542861.1">
    <property type="nucleotide sequence ID" value="NZ_CP042431.1"/>
</dbReference>
<comment type="similarity">
    <text evidence="10 11">Belongs to the TonB-dependent receptor family.</text>
</comment>
<feature type="domain" description="TonB-dependent receptor plug" evidence="13">
    <location>
        <begin position="148"/>
        <end position="255"/>
    </location>
</feature>
<dbReference type="Gene3D" id="2.60.40.1120">
    <property type="entry name" value="Carboxypeptidase-like, regulatory domain"/>
    <property type="match status" value="1"/>
</dbReference>
<feature type="domain" description="TonB-dependent receptor-like beta-barrel" evidence="12">
    <location>
        <begin position="410"/>
        <end position="961"/>
    </location>
</feature>
<gene>
    <name evidence="14" type="ORF">EV199_4366</name>
</gene>
<evidence type="ECO:0000256" key="8">
    <source>
        <dbReference type="ARBA" id="ARBA00023170"/>
    </source>
</evidence>
<dbReference type="GO" id="GO:0009279">
    <property type="term" value="C:cell outer membrane"/>
    <property type="evidence" value="ECO:0007669"/>
    <property type="project" value="UniProtKB-SubCell"/>
</dbReference>
<keyword evidence="9 10" id="KW-0998">Cell outer membrane</keyword>
<dbReference type="Pfam" id="PF13715">
    <property type="entry name" value="CarbopepD_reg_2"/>
    <property type="match status" value="1"/>
</dbReference>
<sequence>MRKELNRSGIFALSLNRSVQEQAGKKSLYALLLLILSLPVFSNLQAQENTIIEISGQVIDQQKKEPVPDVSIQIKGSVNGTITNSSGAFVLRTKQKLPFTLVVSSVGFQPQELEVKSLGSKLQIELVTQTVLGNEVVVTASRVAESILKSPVAIEKLDIRAIRETPAPSFYDALENVKGVQMTTSSLTFKVPNTRGFNIPNNFRFMQLVDGVDMQAATLGVPLGNAIGPTELDIASVEITPGAASALYGMNAINGMANLITKSPFTHQGLSVYHKTGVNHVDGKDRDVSLLTESAIRYAHAWKNKFAFKINASYLRGTDWVSSTATDQNPNNLNTANPGFKELNGAANNPAYDAWNRYGDENNNAVTIQGVTYNGSPRTFILRRTGYWEKDLVKPEVDNLKFDAALHYRITENAELSYSYRFGKMDGVFQRGNKIQLDNVIVQNHKLELKGHNYFVRTYVSLENTGDSYNLKPLADNLQLTQSSNAVWGDKFKTALQAALATNDLATAMRIARQAADAGRVEPGTQAYNDLFNQIIQINNWDHKNAGIAGAPATGGAWLKQESRVYHADAQWDLSNKIKFVDLLVGADARIYEVIPDGNNFVDFSRPLAERNQPVKPGSDDFGKNVYYKKYGAFVQATKTFFNEKLKAFVSLRFDHNTEFDPKFNPRVALVYTLSEKHNFRASFQNGFRFPALFEALSFVNNGNVRRVGGLSFINDGLGYLENSYTLTSVNAFNAAYNKDRDPSLPPKTVDPAAALKNRALLEVTALSPTRPERINSFEAGYKSVLLGNKLILDIDAYLNEYDGFLGQVEVAVPTSGKINTDAGVTDMVADNRSKQTRYRVYTNAKNKYRNYGSSLGVTWIAYKKFTLGGNVNFNDIVSNKTTDVFITGFNTPKWVTNLSFGNREVVKNIGFNVVWKWQDAFFWESPLANGRVSAYSTIDAQVSFKLPKLKTTIKAGGANILNNRYIQYAAGPTIGALYYAAITVDGILK</sequence>
<evidence type="ECO:0000256" key="2">
    <source>
        <dbReference type="ARBA" id="ARBA00022448"/>
    </source>
</evidence>
<dbReference type="Pfam" id="PF07715">
    <property type="entry name" value="Plug"/>
    <property type="match status" value="1"/>
</dbReference>
<comment type="caution">
    <text evidence="14">The sequence shown here is derived from an EMBL/GenBank/DDBJ whole genome shotgun (WGS) entry which is preliminary data.</text>
</comment>
<evidence type="ECO:0000256" key="5">
    <source>
        <dbReference type="ARBA" id="ARBA00022729"/>
    </source>
</evidence>
<evidence type="ECO:0000256" key="3">
    <source>
        <dbReference type="ARBA" id="ARBA00022452"/>
    </source>
</evidence>
<dbReference type="InterPro" id="IPR000531">
    <property type="entry name" value="Beta-barrel_TonB"/>
</dbReference>
<keyword evidence="8 14" id="KW-0675">Receptor</keyword>
<protein>
    <submittedName>
        <fullName evidence="14">TonB-dependent receptor-like protein</fullName>
    </submittedName>
</protein>
<evidence type="ECO:0000256" key="1">
    <source>
        <dbReference type="ARBA" id="ARBA00004571"/>
    </source>
</evidence>
<evidence type="ECO:0000256" key="10">
    <source>
        <dbReference type="PROSITE-ProRule" id="PRU01360"/>
    </source>
</evidence>
<comment type="subcellular location">
    <subcellularLocation>
        <location evidence="1 10">Cell outer membrane</location>
        <topology evidence="1 10">Multi-pass membrane protein</topology>
    </subcellularLocation>
</comment>
<keyword evidence="15" id="KW-1185">Reference proteome</keyword>
<dbReference type="InterPro" id="IPR036942">
    <property type="entry name" value="Beta-barrel_TonB_sf"/>
</dbReference>
<evidence type="ECO:0000256" key="6">
    <source>
        <dbReference type="ARBA" id="ARBA00023077"/>
    </source>
</evidence>
<name>A0A4Q7MUA7_9BACT</name>
<proteinExistence type="inferred from homology"/>
<evidence type="ECO:0000259" key="13">
    <source>
        <dbReference type="Pfam" id="PF07715"/>
    </source>
</evidence>
<dbReference type="SUPFAM" id="SSF56935">
    <property type="entry name" value="Porins"/>
    <property type="match status" value="1"/>
</dbReference>
<keyword evidence="7 10" id="KW-0472">Membrane</keyword>
<dbReference type="InterPro" id="IPR039426">
    <property type="entry name" value="TonB-dep_rcpt-like"/>
</dbReference>
<organism evidence="14 15">
    <name type="scientific">Pseudobacter ginsenosidimutans</name>
    <dbReference type="NCBI Taxonomy" id="661488"/>
    <lineage>
        <taxon>Bacteria</taxon>
        <taxon>Pseudomonadati</taxon>
        <taxon>Bacteroidota</taxon>
        <taxon>Chitinophagia</taxon>
        <taxon>Chitinophagales</taxon>
        <taxon>Chitinophagaceae</taxon>
        <taxon>Pseudobacter</taxon>
    </lineage>
</organism>
<dbReference type="PANTHER" id="PTHR30069:SF29">
    <property type="entry name" value="HEMOGLOBIN AND HEMOGLOBIN-HAPTOGLOBIN-BINDING PROTEIN 1-RELATED"/>
    <property type="match status" value="1"/>
</dbReference>
<evidence type="ECO:0000256" key="4">
    <source>
        <dbReference type="ARBA" id="ARBA00022692"/>
    </source>
</evidence>
<dbReference type="InterPro" id="IPR008969">
    <property type="entry name" value="CarboxyPept-like_regulatory"/>
</dbReference>
<keyword evidence="2 10" id="KW-0813">Transport</keyword>
<dbReference type="Gene3D" id="2.170.130.10">
    <property type="entry name" value="TonB-dependent receptor, plug domain"/>
    <property type="match status" value="1"/>
</dbReference>
<keyword evidence="3 10" id="KW-1134">Transmembrane beta strand</keyword>
<dbReference type="Proteomes" id="UP000293874">
    <property type="component" value="Unassembled WGS sequence"/>
</dbReference>
<accession>A0A4Q7MUA7</accession>
<dbReference type="InterPro" id="IPR012910">
    <property type="entry name" value="Plug_dom"/>
</dbReference>
<evidence type="ECO:0000256" key="9">
    <source>
        <dbReference type="ARBA" id="ARBA00023237"/>
    </source>
</evidence>
<evidence type="ECO:0000313" key="15">
    <source>
        <dbReference type="Proteomes" id="UP000293874"/>
    </source>
</evidence>
<evidence type="ECO:0000313" key="14">
    <source>
        <dbReference type="EMBL" id="RZS72445.1"/>
    </source>
</evidence>
<keyword evidence="4 10" id="KW-0812">Transmembrane</keyword>
<evidence type="ECO:0000256" key="11">
    <source>
        <dbReference type="RuleBase" id="RU003357"/>
    </source>
</evidence>
<dbReference type="AlphaFoldDB" id="A0A4Q7MUA7"/>
<dbReference type="GO" id="GO:0015344">
    <property type="term" value="F:siderophore uptake transmembrane transporter activity"/>
    <property type="evidence" value="ECO:0007669"/>
    <property type="project" value="TreeGrafter"/>
</dbReference>
<dbReference type="Pfam" id="PF00593">
    <property type="entry name" value="TonB_dep_Rec_b-barrel"/>
    <property type="match status" value="1"/>
</dbReference>
<dbReference type="EMBL" id="SGXA01000002">
    <property type="protein sequence ID" value="RZS72445.1"/>
    <property type="molecule type" value="Genomic_DNA"/>
</dbReference>
<dbReference type="PANTHER" id="PTHR30069">
    <property type="entry name" value="TONB-DEPENDENT OUTER MEMBRANE RECEPTOR"/>
    <property type="match status" value="1"/>
</dbReference>
<keyword evidence="5" id="KW-0732">Signal</keyword>
<dbReference type="Gene3D" id="2.40.170.20">
    <property type="entry name" value="TonB-dependent receptor, beta-barrel domain"/>
    <property type="match status" value="1"/>
</dbReference>
<keyword evidence="6 11" id="KW-0798">TonB box</keyword>
<dbReference type="GO" id="GO:0044718">
    <property type="term" value="P:siderophore transmembrane transport"/>
    <property type="evidence" value="ECO:0007669"/>
    <property type="project" value="TreeGrafter"/>
</dbReference>